<evidence type="ECO:0000256" key="9">
    <source>
        <dbReference type="ARBA" id="ARBA00023299"/>
    </source>
</evidence>
<dbReference type="InterPro" id="IPR004469">
    <property type="entry name" value="PSP"/>
</dbReference>
<dbReference type="GO" id="GO:0000287">
    <property type="term" value="F:magnesium ion binding"/>
    <property type="evidence" value="ECO:0007669"/>
    <property type="project" value="TreeGrafter"/>
</dbReference>
<name>A0A6J7DC39_9ZZZZ</name>
<keyword evidence="5" id="KW-0028">Amino-acid biosynthesis</keyword>
<evidence type="ECO:0000256" key="6">
    <source>
        <dbReference type="ARBA" id="ARBA00022723"/>
    </source>
</evidence>
<gene>
    <name evidence="11" type="ORF">UFOPK3389_00571</name>
</gene>
<comment type="cofactor">
    <cofactor evidence="1">
        <name>Mg(2+)</name>
        <dbReference type="ChEBI" id="CHEBI:18420"/>
    </cofactor>
</comment>
<dbReference type="InterPro" id="IPR050582">
    <property type="entry name" value="HAD-like_SerB"/>
</dbReference>
<protein>
    <recommendedName>
        <fullName evidence="4">phosphoserine phosphatase</fullName>
        <ecNumber evidence="4">3.1.3.3</ecNumber>
    </recommendedName>
    <alternativeName>
        <fullName evidence="10">O-phosphoserine phosphohydrolase</fullName>
    </alternativeName>
</protein>
<evidence type="ECO:0000313" key="11">
    <source>
        <dbReference type="EMBL" id="CAB4868237.1"/>
    </source>
</evidence>
<dbReference type="SUPFAM" id="SSF56784">
    <property type="entry name" value="HAD-like"/>
    <property type="match status" value="1"/>
</dbReference>
<keyword evidence="9" id="KW-0718">Serine biosynthesis</keyword>
<dbReference type="EMBL" id="CAFBLL010000103">
    <property type="protein sequence ID" value="CAB4868237.1"/>
    <property type="molecule type" value="Genomic_DNA"/>
</dbReference>
<dbReference type="GO" id="GO:0005737">
    <property type="term" value="C:cytoplasm"/>
    <property type="evidence" value="ECO:0007669"/>
    <property type="project" value="TreeGrafter"/>
</dbReference>
<keyword evidence="7" id="KW-0378">Hydrolase</keyword>
<dbReference type="GO" id="GO:0036424">
    <property type="term" value="F:L-phosphoserine phosphatase activity"/>
    <property type="evidence" value="ECO:0007669"/>
    <property type="project" value="InterPro"/>
</dbReference>
<dbReference type="Gene3D" id="3.40.50.1000">
    <property type="entry name" value="HAD superfamily/HAD-like"/>
    <property type="match status" value="1"/>
</dbReference>
<dbReference type="AlphaFoldDB" id="A0A6J7DC39"/>
<organism evidence="11">
    <name type="scientific">freshwater metagenome</name>
    <dbReference type="NCBI Taxonomy" id="449393"/>
    <lineage>
        <taxon>unclassified sequences</taxon>
        <taxon>metagenomes</taxon>
        <taxon>ecological metagenomes</taxon>
    </lineage>
</organism>
<dbReference type="EC" id="3.1.3.3" evidence="4"/>
<evidence type="ECO:0000256" key="10">
    <source>
        <dbReference type="ARBA" id="ARBA00031693"/>
    </source>
</evidence>
<proteinExistence type="inferred from homology"/>
<dbReference type="InterPro" id="IPR023214">
    <property type="entry name" value="HAD_sf"/>
</dbReference>
<dbReference type="InterPro" id="IPR036412">
    <property type="entry name" value="HAD-like_sf"/>
</dbReference>
<evidence type="ECO:0000256" key="2">
    <source>
        <dbReference type="ARBA" id="ARBA00005135"/>
    </source>
</evidence>
<reference evidence="11" key="1">
    <citation type="submission" date="2020-05" db="EMBL/GenBank/DDBJ databases">
        <authorList>
            <person name="Chiriac C."/>
            <person name="Salcher M."/>
            <person name="Ghai R."/>
            <person name="Kavagutti S V."/>
        </authorList>
    </citation>
    <scope>NUCLEOTIDE SEQUENCE</scope>
</reference>
<dbReference type="Pfam" id="PF12710">
    <property type="entry name" value="HAD"/>
    <property type="match status" value="1"/>
</dbReference>
<accession>A0A6J7DC39</accession>
<keyword evidence="6" id="KW-0479">Metal-binding</keyword>
<keyword evidence="8" id="KW-0460">Magnesium</keyword>
<evidence type="ECO:0000256" key="4">
    <source>
        <dbReference type="ARBA" id="ARBA00012640"/>
    </source>
</evidence>
<comment type="similarity">
    <text evidence="3">Belongs to the HAD-like hydrolase superfamily. SerB family.</text>
</comment>
<evidence type="ECO:0000256" key="1">
    <source>
        <dbReference type="ARBA" id="ARBA00001946"/>
    </source>
</evidence>
<dbReference type="GO" id="GO:0006564">
    <property type="term" value="P:L-serine biosynthetic process"/>
    <property type="evidence" value="ECO:0007669"/>
    <property type="project" value="UniProtKB-KW"/>
</dbReference>
<dbReference type="NCBIfam" id="TIGR01488">
    <property type="entry name" value="HAD-SF-IB"/>
    <property type="match status" value="1"/>
</dbReference>
<dbReference type="NCBIfam" id="TIGR00338">
    <property type="entry name" value="serB"/>
    <property type="match status" value="1"/>
</dbReference>
<sequence>MIEQEVIELLAERVGLRDQVKMLTDQAMAGEIDFREALLKRVGLLEGLNAKVLEELLAEIRITHGVPELISAVHNSGGLVGAISGGFSQVLELLSAKLNLDFFKANNLEIENDVITGKIIGEIVDAEVKARTLLRWAGEYGFDLSSTVAVGDGANDIQMLKASGFAVAFRPKEVLRDHADLIIEGDSLEPLISVLELRPS</sequence>
<dbReference type="UniPathway" id="UPA00135">
    <property type="reaction ID" value="UER00198"/>
</dbReference>
<dbReference type="PANTHER" id="PTHR43344">
    <property type="entry name" value="PHOSPHOSERINE PHOSPHATASE"/>
    <property type="match status" value="1"/>
</dbReference>
<evidence type="ECO:0000256" key="5">
    <source>
        <dbReference type="ARBA" id="ARBA00022605"/>
    </source>
</evidence>
<evidence type="ECO:0000256" key="3">
    <source>
        <dbReference type="ARBA" id="ARBA00009184"/>
    </source>
</evidence>
<dbReference type="PANTHER" id="PTHR43344:SF2">
    <property type="entry name" value="PHOSPHOSERINE PHOSPHATASE"/>
    <property type="match status" value="1"/>
</dbReference>
<comment type="pathway">
    <text evidence="2">Amino-acid biosynthesis; L-serine biosynthesis; L-serine from 3-phospho-D-glycerate: step 3/3.</text>
</comment>
<evidence type="ECO:0000256" key="8">
    <source>
        <dbReference type="ARBA" id="ARBA00022842"/>
    </source>
</evidence>
<evidence type="ECO:0000256" key="7">
    <source>
        <dbReference type="ARBA" id="ARBA00022801"/>
    </source>
</evidence>